<organism evidence="3">
    <name type="scientific">uncultured organism</name>
    <dbReference type="NCBI Taxonomy" id="155900"/>
    <lineage>
        <taxon>unclassified sequences</taxon>
        <taxon>environmental samples</taxon>
    </lineage>
</organism>
<dbReference type="AlphaFoldDB" id="M1P1D4"/>
<dbReference type="Pfam" id="PF21113">
    <property type="entry name" value="LarA_C"/>
    <property type="match status" value="1"/>
</dbReference>
<dbReference type="InterPro" id="IPR048068">
    <property type="entry name" value="LarA-like"/>
</dbReference>
<dbReference type="InterPro" id="IPR047926">
    <property type="entry name" value="Ni_dep_LarA"/>
</dbReference>
<evidence type="ECO:0000313" key="3">
    <source>
        <dbReference type="EMBL" id="AGF93191.1"/>
    </source>
</evidence>
<feature type="domain" description="Lactate racemase C-terminal" evidence="2">
    <location>
        <begin position="282"/>
        <end position="418"/>
    </location>
</feature>
<dbReference type="NCBIfam" id="NF033504">
    <property type="entry name" value="Ni_dep_LarA"/>
    <property type="match status" value="1"/>
</dbReference>
<evidence type="ECO:0000259" key="1">
    <source>
        <dbReference type="Pfam" id="PF09861"/>
    </source>
</evidence>
<dbReference type="EMBL" id="JX684084">
    <property type="protein sequence ID" value="AGF93191.1"/>
    <property type="molecule type" value="Genomic_DNA"/>
</dbReference>
<dbReference type="PANTHER" id="PTHR33171:SF17">
    <property type="entry name" value="LARA-LIKE N-TERMINAL DOMAIN-CONTAINING PROTEIN"/>
    <property type="match status" value="1"/>
</dbReference>
<evidence type="ECO:0000259" key="2">
    <source>
        <dbReference type="Pfam" id="PF21113"/>
    </source>
</evidence>
<dbReference type="InterPro" id="IPR018657">
    <property type="entry name" value="LarA-like_N"/>
</dbReference>
<accession>M1P1D4</accession>
<dbReference type="PANTHER" id="PTHR33171">
    <property type="entry name" value="LAR_N DOMAIN-CONTAINING PROTEIN"/>
    <property type="match status" value="1"/>
</dbReference>
<gene>
    <name evidence="3" type="ORF">FLSS-19_0024</name>
</gene>
<reference evidence="3" key="1">
    <citation type="journal article" date="2013" name="Syst. Appl. Microbiol.">
        <title>New insights into the archaeal diversity of a hypersaline microbial mat obtained by a metagenomic approach.</title>
        <authorList>
            <person name="Lopez-Lopez A."/>
            <person name="Richter M."/>
            <person name="Pena A."/>
            <person name="Tamames J."/>
            <person name="Rossello-Mora R."/>
        </authorList>
    </citation>
    <scope>NUCLEOTIDE SEQUENCE</scope>
</reference>
<feature type="domain" description="LarA-like N-terminal" evidence="1">
    <location>
        <begin position="11"/>
        <end position="209"/>
    </location>
</feature>
<sequence>MTSKKEFTIPYGKEKIEFKLSKDIEINKIKTQSLTTVENYKEKIRKKLKNPTGTEPLNKIVAKKDDVAIVVSDITRLAYRTHDFLPVLVNELNQYGIKDENIDIVVATGTHQPQTTEEDRKVVGKELHNRLNIHNHDSESENLIDLGTTSRGTEVKINPIVHRADKVILTGGIVYHTLAGFGGGRKSIAPGVISEKAIQQNHGIVLQENGEINPKVRSGKLKNNPVSEDMFEISEIIDPDLILNVIVDGKKEFVDIVAGDLRKSHLKGCRTVQEAFGVPIENKSDLVIASCGGHPKDIQLYQSVKGLFNAAHAVKENGTIILVTKCSQGIGPNKFTKWFNNENPKELAKELNKNFTISGFVALRTAKINQKSPIILLSDLPNKKVRKMGMKPVKNMKQAISKAKKINNQIKTVNLMPNSKLTFPITNEQQKIELEELK</sequence>
<dbReference type="Gene3D" id="3.90.226.30">
    <property type="match status" value="1"/>
</dbReference>
<name>M1P1D4_9ZZZZ</name>
<dbReference type="InterPro" id="IPR048520">
    <property type="entry name" value="LarA_C"/>
</dbReference>
<dbReference type="InterPro" id="IPR043166">
    <property type="entry name" value="LarA-like_C"/>
</dbReference>
<dbReference type="Pfam" id="PF09861">
    <property type="entry name" value="Lar_N"/>
    <property type="match status" value="1"/>
</dbReference>
<dbReference type="GO" id="GO:0050043">
    <property type="term" value="F:lactate racemase activity"/>
    <property type="evidence" value="ECO:0007669"/>
    <property type="project" value="InterPro"/>
</dbReference>
<proteinExistence type="predicted"/>
<dbReference type="Gene3D" id="3.40.50.11440">
    <property type="match status" value="1"/>
</dbReference>
<protein>
    <submittedName>
        <fullName evidence="3">Uncharacterized protein</fullName>
    </submittedName>
</protein>